<dbReference type="InterPro" id="IPR031052">
    <property type="entry name" value="FHY3/FAR1"/>
</dbReference>
<evidence type="ECO:0000256" key="3">
    <source>
        <dbReference type="SAM" id="MobiDB-lite"/>
    </source>
</evidence>
<comment type="similarity">
    <text evidence="2">Belongs to the FHY3/FAR1 family.</text>
</comment>
<dbReference type="PANTHER" id="PTHR31669:SF306">
    <property type="entry name" value="PROTEIN FAR1-RELATED SEQUENCE"/>
    <property type="match status" value="1"/>
</dbReference>
<keyword evidence="6" id="KW-1185">Reference proteome</keyword>
<dbReference type="PROSITE" id="PS50966">
    <property type="entry name" value="ZF_SWIM"/>
    <property type="match status" value="1"/>
</dbReference>
<gene>
    <name evidence="5" type="ORF">T459_23802</name>
</gene>
<dbReference type="GO" id="GO:0008270">
    <property type="term" value="F:zinc ion binding"/>
    <property type="evidence" value="ECO:0007669"/>
    <property type="project" value="UniProtKB-UniRule"/>
</dbReference>
<feature type="domain" description="SWIM-type" evidence="4">
    <location>
        <begin position="280"/>
        <end position="318"/>
    </location>
</feature>
<dbReference type="Proteomes" id="UP000222542">
    <property type="component" value="Unassembled WGS sequence"/>
</dbReference>
<dbReference type="EMBL" id="AYRZ02000009">
    <property type="protein sequence ID" value="PHT73017.1"/>
    <property type="molecule type" value="Genomic_DNA"/>
</dbReference>
<keyword evidence="1 2" id="KW-0863">Zinc-finger</keyword>
<comment type="caution">
    <text evidence="5">The sequence shown here is derived from an EMBL/GenBank/DDBJ whole genome shotgun (WGS) entry which is preliminary data.</text>
</comment>
<feature type="compositionally biased region" description="Acidic residues" evidence="3">
    <location>
        <begin position="58"/>
        <end position="68"/>
    </location>
</feature>
<comment type="function">
    <text evidence="2">Putative transcription activator involved in regulating light control of development.</text>
</comment>
<keyword evidence="2" id="KW-0479">Metal-binding</keyword>
<protein>
    <recommendedName>
        <fullName evidence="2">Protein FAR1-RELATED SEQUENCE</fullName>
    </recommendedName>
</protein>
<dbReference type="OMA" id="MTHEYKT"/>
<keyword evidence="2" id="KW-0539">Nucleus</keyword>
<dbReference type="AlphaFoldDB" id="A0A2G2YTC0"/>
<sequence>MDHNECNNQLRATLHDVFGLEDSDSLHDLQNLDDEEMNRSHQSVQDEDLSVSSGEEDHYGEDDVEEEKDPMHEHSCLTGFGVVKKSAKKMASQLKYMTFGCDKCQKTTTRNQSKRVDCKARVNCQVMNDGSCIVKKVILEYNHELEPALSRFLPSHRELSRTVKRSLVAHGIAGLRPSKSIRLLEVEAGGLKRIRFKYEKELESQASERKHLVRLAIAFDWDMQLYGHYTCGIYNFFRVHVVRLLHCEIKSHVNFDAVEGVEVYNVTDYSIQSDYHGDNFFFTMEYCPSNQYIECNCKTFKSEGIVCCHIIRMMTFKRIRLFHDRYILRRGRRDIVRPHLSKFFPGGYLTMMDEYRVYNGIKKWFDRNCDLVLDCPVRRRDLKNVLKSYFKTYMVWEDDMYVPNVLNLNSNTDSTIIRNPREFRSCGRPQINKNRSSRQYVFRGDARRWESGYYDVYEEGQISQGRNGGGRQGCRGSRGGGVCGIRRDRGDDVNDIQRDTEQLFKEMVELDEQLIRSQERLEFMMIRLNVMKERIEVTRKETFDRYRKDQDNFIPPST</sequence>
<evidence type="ECO:0000313" key="5">
    <source>
        <dbReference type="EMBL" id="PHT73017.1"/>
    </source>
</evidence>
<keyword evidence="2" id="KW-0862">Zinc</keyword>
<dbReference type="InterPro" id="IPR007527">
    <property type="entry name" value="Znf_SWIM"/>
</dbReference>
<name>A0A2G2YTC0_CAPAN</name>
<dbReference type="GO" id="GO:0005634">
    <property type="term" value="C:nucleus"/>
    <property type="evidence" value="ECO:0007669"/>
    <property type="project" value="UniProtKB-SubCell"/>
</dbReference>
<comment type="subcellular location">
    <subcellularLocation>
        <location evidence="2">Nucleus</location>
    </subcellularLocation>
</comment>
<organism evidence="5 6">
    <name type="scientific">Capsicum annuum</name>
    <name type="common">Capsicum pepper</name>
    <dbReference type="NCBI Taxonomy" id="4072"/>
    <lineage>
        <taxon>Eukaryota</taxon>
        <taxon>Viridiplantae</taxon>
        <taxon>Streptophyta</taxon>
        <taxon>Embryophyta</taxon>
        <taxon>Tracheophyta</taxon>
        <taxon>Spermatophyta</taxon>
        <taxon>Magnoliopsida</taxon>
        <taxon>eudicotyledons</taxon>
        <taxon>Gunneridae</taxon>
        <taxon>Pentapetalae</taxon>
        <taxon>asterids</taxon>
        <taxon>lamiids</taxon>
        <taxon>Solanales</taxon>
        <taxon>Solanaceae</taxon>
        <taxon>Solanoideae</taxon>
        <taxon>Capsiceae</taxon>
        <taxon>Capsicum</taxon>
    </lineage>
</organism>
<reference evidence="5 6" key="2">
    <citation type="journal article" date="2017" name="Genome Biol.">
        <title>New reference genome sequences of hot pepper reveal the massive evolution of plant disease-resistance genes by retroduplication.</title>
        <authorList>
            <person name="Kim S."/>
            <person name="Park J."/>
            <person name="Yeom S.I."/>
            <person name="Kim Y.M."/>
            <person name="Seo E."/>
            <person name="Kim K.T."/>
            <person name="Kim M.S."/>
            <person name="Lee J.M."/>
            <person name="Cheong K."/>
            <person name="Shin H.S."/>
            <person name="Kim S.B."/>
            <person name="Han K."/>
            <person name="Lee J."/>
            <person name="Park M."/>
            <person name="Lee H.A."/>
            <person name="Lee H.Y."/>
            <person name="Lee Y."/>
            <person name="Oh S."/>
            <person name="Lee J.H."/>
            <person name="Choi E."/>
            <person name="Choi E."/>
            <person name="Lee S.E."/>
            <person name="Jeon J."/>
            <person name="Kim H."/>
            <person name="Choi G."/>
            <person name="Song H."/>
            <person name="Lee J."/>
            <person name="Lee S.C."/>
            <person name="Kwon J.K."/>
            <person name="Lee H.Y."/>
            <person name="Koo N."/>
            <person name="Hong Y."/>
            <person name="Kim R.W."/>
            <person name="Kang W.H."/>
            <person name="Huh J.H."/>
            <person name="Kang B.C."/>
            <person name="Yang T.J."/>
            <person name="Lee Y.H."/>
            <person name="Bennetzen J.L."/>
            <person name="Choi D."/>
        </authorList>
    </citation>
    <scope>NUCLEOTIDE SEQUENCE [LARGE SCALE GENOMIC DNA]</scope>
    <source>
        <strain evidence="6">cv. CM334</strain>
    </source>
</reference>
<evidence type="ECO:0000313" key="6">
    <source>
        <dbReference type="Proteomes" id="UP000222542"/>
    </source>
</evidence>
<feature type="region of interest" description="Disordered" evidence="3">
    <location>
        <begin position="27"/>
        <end position="71"/>
    </location>
</feature>
<evidence type="ECO:0000256" key="2">
    <source>
        <dbReference type="RuleBase" id="RU367018"/>
    </source>
</evidence>
<evidence type="ECO:0000256" key="1">
    <source>
        <dbReference type="PROSITE-ProRule" id="PRU00325"/>
    </source>
</evidence>
<dbReference type="Gramene" id="PHT73017">
    <property type="protein sequence ID" value="PHT73017"/>
    <property type="gene ID" value="T459_23802"/>
</dbReference>
<accession>A0A2G2YTC0</accession>
<dbReference type="GO" id="GO:0006355">
    <property type="term" value="P:regulation of DNA-templated transcription"/>
    <property type="evidence" value="ECO:0007669"/>
    <property type="project" value="UniProtKB-UniRule"/>
</dbReference>
<evidence type="ECO:0000259" key="4">
    <source>
        <dbReference type="PROSITE" id="PS50966"/>
    </source>
</evidence>
<proteinExistence type="inferred from homology"/>
<reference evidence="5 6" key="1">
    <citation type="journal article" date="2014" name="Nat. Genet.">
        <title>Genome sequence of the hot pepper provides insights into the evolution of pungency in Capsicum species.</title>
        <authorList>
            <person name="Kim S."/>
            <person name="Park M."/>
            <person name="Yeom S.I."/>
            <person name="Kim Y.M."/>
            <person name="Lee J.M."/>
            <person name="Lee H.A."/>
            <person name="Seo E."/>
            <person name="Choi J."/>
            <person name="Cheong K."/>
            <person name="Kim K.T."/>
            <person name="Jung K."/>
            <person name="Lee G.W."/>
            <person name="Oh S.K."/>
            <person name="Bae C."/>
            <person name="Kim S.B."/>
            <person name="Lee H.Y."/>
            <person name="Kim S.Y."/>
            <person name="Kim M.S."/>
            <person name="Kang B.C."/>
            <person name="Jo Y.D."/>
            <person name="Yang H.B."/>
            <person name="Jeong H.J."/>
            <person name="Kang W.H."/>
            <person name="Kwon J.K."/>
            <person name="Shin C."/>
            <person name="Lim J.Y."/>
            <person name="Park J.H."/>
            <person name="Huh J.H."/>
            <person name="Kim J.S."/>
            <person name="Kim B.D."/>
            <person name="Cohen O."/>
            <person name="Paran I."/>
            <person name="Suh M.C."/>
            <person name="Lee S.B."/>
            <person name="Kim Y.K."/>
            <person name="Shin Y."/>
            <person name="Noh S.J."/>
            <person name="Park J."/>
            <person name="Seo Y.S."/>
            <person name="Kwon S.Y."/>
            <person name="Kim H.A."/>
            <person name="Park J.M."/>
            <person name="Kim H.J."/>
            <person name="Choi S.B."/>
            <person name="Bosland P.W."/>
            <person name="Reeves G."/>
            <person name="Jo S.H."/>
            <person name="Lee B.W."/>
            <person name="Cho H.T."/>
            <person name="Choi H.S."/>
            <person name="Lee M.S."/>
            <person name="Yu Y."/>
            <person name="Do Choi Y."/>
            <person name="Park B.S."/>
            <person name="van Deynze A."/>
            <person name="Ashrafi H."/>
            <person name="Hill T."/>
            <person name="Kim W.T."/>
            <person name="Pai H.S."/>
            <person name="Ahn H.K."/>
            <person name="Yeam I."/>
            <person name="Giovannoni J.J."/>
            <person name="Rose J.K."/>
            <person name="Sorensen I."/>
            <person name="Lee S.J."/>
            <person name="Kim R.W."/>
            <person name="Choi I.Y."/>
            <person name="Choi B.S."/>
            <person name="Lim J.S."/>
            <person name="Lee Y.H."/>
            <person name="Choi D."/>
        </authorList>
    </citation>
    <scope>NUCLEOTIDE SEQUENCE [LARGE SCALE GENOMIC DNA]</scope>
    <source>
        <strain evidence="6">cv. CM334</strain>
    </source>
</reference>
<dbReference type="PANTHER" id="PTHR31669">
    <property type="entry name" value="PROTEIN FAR1-RELATED SEQUENCE 10-RELATED"/>
    <property type="match status" value="1"/>
</dbReference>